<evidence type="ECO:0000313" key="2">
    <source>
        <dbReference type="EMBL" id="MBE9142245.1"/>
    </source>
</evidence>
<reference evidence="2 3" key="1">
    <citation type="submission" date="2020-10" db="EMBL/GenBank/DDBJ databases">
        <authorList>
            <person name="Castelo-Branco R."/>
            <person name="Eusebio N."/>
            <person name="Adriana R."/>
            <person name="Vieira A."/>
            <person name="Brugerolle De Fraissinette N."/>
            <person name="Rezende De Castro R."/>
            <person name="Schneider M.P."/>
            <person name="Vasconcelos V."/>
            <person name="Leao P.N."/>
        </authorList>
    </citation>
    <scope>NUCLEOTIDE SEQUENCE [LARGE SCALE GENOMIC DNA]</scope>
    <source>
        <strain evidence="2 3">LEGE 06226</strain>
    </source>
</reference>
<keyword evidence="3" id="KW-1185">Reference proteome</keyword>
<name>A0ABR9U709_9CYAN</name>
<feature type="region of interest" description="Disordered" evidence="1">
    <location>
        <begin position="1"/>
        <end position="24"/>
    </location>
</feature>
<protein>
    <submittedName>
        <fullName evidence="2">Uncharacterized protein</fullName>
    </submittedName>
</protein>
<gene>
    <name evidence="2" type="ORF">IQ236_03295</name>
</gene>
<dbReference type="RefSeq" id="WP_193867939.1">
    <property type="nucleotide sequence ID" value="NZ_JADEWU010000004.1"/>
</dbReference>
<dbReference type="Proteomes" id="UP000640725">
    <property type="component" value="Unassembled WGS sequence"/>
</dbReference>
<dbReference type="EMBL" id="JADEWU010000004">
    <property type="protein sequence ID" value="MBE9142245.1"/>
    <property type="molecule type" value="Genomic_DNA"/>
</dbReference>
<sequence length="116" mass="12868">MGNDGSHRGRIQAQGGKVEKSCNWDQATPLTAKKGRELVQKLKNQLTPSQLREREESFKKVDKYITRAANAGGVDAPVSKSFLNFPKTDSKIRVDIEVITGKAFVPDPDDVQVQEQ</sequence>
<evidence type="ECO:0000313" key="3">
    <source>
        <dbReference type="Proteomes" id="UP000640725"/>
    </source>
</evidence>
<accession>A0ABR9U709</accession>
<evidence type="ECO:0000256" key="1">
    <source>
        <dbReference type="SAM" id="MobiDB-lite"/>
    </source>
</evidence>
<proteinExistence type="predicted"/>
<comment type="caution">
    <text evidence="2">The sequence shown here is derived from an EMBL/GenBank/DDBJ whole genome shotgun (WGS) entry which is preliminary data.</text>
</comment>
<organism evidence="2 3">
    <name type="scientific">Planktothrix mougeotii LEGE 06226</name>
    <dbReference type="NCBI Taxonomy" id="1828728"/>
    <lineage>
        <taxon>Bacteria</taxon>
        <taxon>Bacillati</taxon>
        <taxon>Cyanobacteriota</taxon>
        <taxon>Cyanophyceae</taxon>
        <taxon>Oscillatoriophycideae</taxon>
        <taxon>Oscillatoriales</taxon>
        <taxon>Microcoleaceae</taxon>
        <taxon>Planktothrix</taxon>
    </lineage>
</organism>